<dbReference type="Gene3D" id="2.130.10.130">
    <property type="entry name" value="Integrin alpha, N-terminal"/>
    <property type="match status" value="1"/>
</dbReference>
<dbReference type="InterPro" id="IPR028994">
    <property type="entry name" value="Integrin_alpha_N"/>
</dbReference>
<comment type="caution">
    <text evidence="1">The sequence shown here is derived from an EMBL/GenBank/DDBJ whole genome shotgun (WGS) entry which is preliminary data.</text>
</comment>
<protein>
    <submittedName>
        <fullName evidence="1">T9SS type A sorting domain-containing protein</fullName>
    </submittedName>
</protein>
<evidence type="ECO:0000313" key="1">
    <source>
        <dbReference type="EMBL" id="NOT34260.1"/>
    </source>
</evidence>
<evidence type="ECO:0000313" key="2">
    <source>
        <dbReference type="Proteomes" id="UP000580839"/>
    </source>
</evidence>
<dbReference type="PANTHER" id="PTHR46580">
    <property type="entry name" value="SENSOR KINASE-RELATED"/>
    <property type="match status" value="1"/>
</dbReference>
<dbReference type="SUPFAM" id="SSF69318">
    <property type="entry name" value="Integrin alpha N-terminal domain"/>
    <property type="match status" value="1"/>
</dbReference>
<dbReference type="Proteomes" id="UP000580839">
    <property type="component" value="Unassembled WGS sequence"/>
</dbReference>
<dbReference type="AlphaFoldDB" id="A0A849SSA7"/>
<accession>A0A849SSA7</accession>
<proteinExistence type="predicted"/>
<dbReference type="PANTHER" id="PTHR46580:SF4">
    <property type="entry name" value="ATP_GTP-BINDING PROTEIN"/>
    <property type="match status" value="1"/>
</dbReference>
<gene>
    <name evidence="1" type="ORF">HOP12_08845</name>
</gene>
<dbReference type="EMBL" id="JABFRW010000103">
    <property type="protein sequence ID" value="NOT34260.1"/>
    <property type="molecule type" value="Genomic_DNA"/>
</dbReference>
<name>A0A849SSA7_UNCEI</name>
<reference evidence="1 2" key="1">
    <citation type="submission" date="2020-04" db="EMBL/GenBank/DDBJ databases">
        <title>Metagenomic profiling of ammonia- and methane-oxidizing microorganisms in a Dutch drinking water treatment plant.</title>
        <authorList>
            <person name="Poghosyan L."/>
            <person name="Leucker S."/>
        </authorList>
    </citation>
    <scope>NUCLEOTIDE SEQUENCE [LARGE SCALE GENOMIC DNA]</scope>
    <source>
        <strain evidence="1">S-RSF-IL-03</strain>
    </source>
</reference>
<organism evidence="1 2">
    <name type="scientific">Eiseniibacteriota bacterium</name>
    <dbReference type="NCBI Taxonomy" id="2212470"/>
    <lineage>
        <taxon>Bacteria</taxon>
        <taxon>Candidatus Eiseniibacteriota</taxon>
    </lineage>
</organism>
<sequence length="518" mass="55839">MSQQRRFSILFLVPLLLILASRPALCAEGESLLQRVPLFDAGGALLPPGLICAPYASIRHEPITQAAFPLDRIAEAFPCLYQQATFGDTDHDGRNEVIVYVNDNFTYHYRILEAQGNNVYADEYSGDPLLPYAVGDLDADGKSEIIGQQGSYVYVYESSDASTYPTNLVWTSPAMSNIVGFTAIGDTDRDGKAEIIHSMNLLGGSSELFIYENTGDNSFAEVYHTIVEPGAASGEKVIGDFDGDGLTEIAFSGVSGDISVYESSADNTWSRTWTDSTGMSNAYGAEGGVDTDGNGKPELFIAGNSALGWTTRIYEATGDNQFALVDSLAMADGYIGSSCNALADLDGSGKRKYLMQGAKHFWIYAPGSPGHWNLVDVYQNPTGDNHFGLQTFDLNKNGVAEIFYDLEVSIQSGLKSWILEHPRGPAGVGAPPEAGASRLQVWPNPCVSGVSWNVAADRLSIDQLDLYDLSGRRISSLRPGTSRPIHWDPGYLGTGIYLLKAVDERGATSATARVAVIR</sequence>